<keyword evidence="1" id="KW-0732">Signal</keyword>
<dbReference type="InterPro" id="IPR050789">
    <property type="entry name" value="Diverse_Enzym_Activities"/>
</dbReference>
<dbReference type="InterPro" id="IPR012338">
    <property type="entry name" value="Beta-lactam/transpept-like"/>
</dbReference>
<accession>A0A974AD46</accession>
<dbReference type="PANTHER" id="PTHR43283:SF7">
    <property type="entry name" value="BETA-LACTAMASE-RELATED DOMAIN-CONTAINING PROTEIN"/>
    <property type="match status" value="1"/>
</dbReference>
<evidence type="ECO:0000256" key="1">
    <source>
        <dbReference type="SAM" id="SignalP"/>
    </source>
</evidence>
<dbReference type="SUPFAM" id="SSF56601">
    <property type="entry name" value="beta-lactamase/transpeptidase-like"/>
    <property type="match status" value="1"/>
</dbReference>
<dbReference type="GO" id="GO:0016787">
    <property type="term" value="F:hydrolase activity"/>
    <property type="evidence" value="ECO:0007669"/>
    <property type="project" value="UniProtKB-KW"/>
</dbReference>
<gene>
    <name evidence="3" type="ORF">HU230_33810</name>
</gene>
<comment type="caution">
    <text evidence="3">The sequence shown here is derived from an EMBL/GenBank/DDBJ whole genome shotgun (WGS) entry which is preliminary data.</text>
</comment>
<feature type="domain" description="Beta-lactamase-related" evidence="2">
    <location>
        <begin position="50"/>
        <end position="321"/>
    </location>
</feature>
<reference evidence="3" key="1">
    <citation type="submission" date="2020-06" db="EMBL/GenBank/DDBJ databases">
        <title>Whole Genome Sequence of Bradyrhizobium sp. Strain 66S1MB.</title>
        <authorList>
            <person name="Bromfield E."/>
            <person name="Cloutier S."/>
        </authorList>
    </citation>
    <scope>NUCLEOTIDE SEQUENCE</scope>
    <source>
        <strain evidence="3">66S1MB</strain>
    </source>
</reference>
<protein>
    <submittedName>
        <fullName evidence="3">Serine hydrolase</fullName>
    </submittedName>
</protein>
<keyword evidence="3" id="KW-0378">Hydrolase</keyword>
<name>A0A974AD46_9BRAD</name>
<feature type="signal peptide" evidence="1">
    <location>
        <begin position="1"/>
        <end position="24"/>
    </location>
</feature>
<dbReference type="AlphaFoldDB" id="A0A974AD46"/>
<evidence type="ECO:0000259" key="2">
    <source>
        <dbReference type="Pfam" id="PF00144"/>
    </source>
</evidence>
<feature type="chain" id="PRO_5037079250" evidence="1">
    <location>
        <begin position="25"/>
        <end position="463"/>
    </location>
</feature>
<dbReference type="PANTHER" id="PTHR43283">
    <property type="entry name" value="BETA-LACTAMASE-RELATED"/>
    <property type="match status" value="1"/>
</dbReference>
<dbReference type="RefSeq" id="WP_176533667.1">
    <property type="nucleotide sequence ID" value="NZ_CP088022.1"/>
</dbReference>
<dbReference type="Pfam" id="PF00144">
    <property type="entry name" value="Beta-lactamase"/>
    <property type="match status" value="1"/>
</dbReference>
<evidence type="ECO:0000313" key="3">
    <source>
        <dbReference type="EMBL" id="NVL10542.1"/>
    </source>
</evidence>
<sequence length="463" mass="50782">MHIRQIIFAVVLLGTLLRFGPAAAEDGFPAAEWERVTPAELGWSETELAQARSFSDQIRSSAVVIVQHGKVVAEWGNTTKPMELASIRKSLLSALTGIAVSDHLINPDSTLGELGIDDNPPGLTGSEKGATVRELLEARSGVYHAALYETPDMAKMRPPRGSHPPGTFWYYNNWDFNALGTIYEHATGTGIFEALDQKIAKPIGMQDYRPQDGSYVRGEASIHPAYAIRMSARDLARFALLYLHKGNWAGHQIVPREWVEESTRSYSRASFGMGYGYLWWIGFLSGDVAPTVTLPEGSFLAEGFGGQYALVVPALDLVVVHRVDQDTPFTEPSMRSIGRLFWLILKAEGYDPGPDASLIAATGERPTGETLAAKFKGKTISFGPKLRNGPLSMRFEPDGRMTYPHWDESFGPATGTWAVAEDKLCILISAARRRCYIPVLNGEQIELFDQLGVMQIAGVAPPQ</sequence>
<dbReference type="EMBL" id="JABWSX010000001">
    <property type="protein sequence ID" value="NVL10542.1"/>
    <property type="molecule type" value="Genomic_DNA"/>
</dbReference>
<dbReference type="InterPro" id="IPR001466">
    <property type="entry name" value="Beta-lactam-related"/>
</dbReference>
<organism evidence="3">
    <name type="scientific">Bradyrhizobium quebecense</name>
    <dbReference type="NCBI Taxonomy" id="2748629"/>
    <lineage>
        <taxon>Bacteria</taxon>
        <taxon>Pseudomonadati</taxon>
        <taxon>Pseudomonadota</taxon>
        <taxon>Alphaproteobacteria</taxon>
        <taxon>Hyphomicrobiales</taxon>
        <taxon>Nitrobacteraceae</taxon>
        <taxon>Bradyrhizobium</taxon>
    </lineage>
</organism>
<dbReference type="Gene3D" id="3.40.710.10">
    <property type="entry name" value="DD-peptidase/beta-lactamase superfamily"/>
    <property type="match status" value="1"/>
</dbReference>
<proteinExistence type="predicted"/>